<dbReference type="Gene3D" id="2.60.120.990">
    <property type="match status" value="2"/>
</dbReference>
<evidence type="ECO:0000313" key="3">
    <source>
        <dbReference type="EMBL" id="SJL15823.1"/>
    </source>
</evidence>
<dbReference type="InterPro" id="IPR054583">
    <property type="entry name" value="Beta-prop_AUDH"/>
</dbReference>
<dbReference type="CDD" id="cd23447">
    <property type="entry name" value="beta-trefoil_Ricin_AUDH"/>
    <property type="match status" value="1"/>
</dbReference>
<feature type="domain" description="Aldos-2-ulose dehydratase/isomerase (AUDH) Cupin" evidence="1">
    <location>
        <begin position="421"/>
        <end position="739"/>
    </location>
</feature>
<dbReference type="InterPro" id="IPR035992">
    <property type="entry name" value="Ricin_B-like_lectins"/>
</dbReference>
<accession>A0A284S488</accession>
<feature type="domain" description="Aldos-2-ulose dehydratase beta-propeller" evidence="2">
    <location>
        <begin position="113"/>
        <end position="292"/>
    </location>
</feature>
<evidence type="ECO:0000259" key="1">
    <source>
        <dbReference type="Pfam" id="PF18637"/>
    </source>
</evidence>
<dbReference type="OrthoDB" id="5378718at2759"/>
<dbReference type="Gene3D" id="2.80.10.50">
    <property type="match status" value="1"/>
</dbReference>
<sequence>MHRFFPRIIDYTVDDGYWIEKFPFRATSDELNPNVIAYGLGTTDQKSDIVMLQNPYNSENESQPESQGWKEVILASLWFPVPMAYADISGNGYNDVIVSDRYGPSMSDIWPDGGRIQWFENTGDPNKEQWEPRFIGQSPGMHRIRVGHFTRRDVIQIAALPVITSSDDLDTPVPVTIYTKPDDPMSASEWEKDVPFDNLFRVVHEVVVVPSPDGALDRIMLASREGVSFLWFDVGTKKWDYKILGTGLPEIPGDPYWGSGSVSVGKVHDDCAGYIASSEAMHGHFVSVYVKDENAPPNQPADVQWTRHVLDDYTIPSNGFAGSIHQVVCVDIDGDGVDEFLVAMMGSNPPSWDETGVWCYKPVDLKNGVFTKFKLGDVSAGRVAVANFRSPQMLDFATISYSVPGYFESPVPLILLYEAAPISAEKIDDEVMFRVPRPNTIHVADEVEFLDVAGRKLALVVVPPLSQYPVQPGEGVKVIAGRVLWTDGDGKVHERTQAPPPFESRIITIASTDANIFTHNEGAVFILIKESTASGEPPFTDMRQLVAYNLFPLRFPGTVRHMSFPWVKVEDRPWANGRFKGDEFYNLIGFHVRYADDSAESICHIQLWTAGVNVSAGFHNHIGDTFAEIHACLVNGTGQGGMSWATVPDADFDPANPDKDKYSSVVVPSMAEHGPLWRTSADGMPLFRQNRTVDYPWHGKYWYLYSSAMLTILFALAWLAGSGDPEEQKFDVWVAFEFPPFVARVTQTTAGTPDPGMYRLINTKAGASATIKGGDSTDGTPLVVLPSGPNDQTWELENITGSDSFYTLKNVSYASSDWPIVSGQRLIGTRSLAALEVTNSWSLISDDMQTFQIRLIDTDLVWSVDSDDNIILAQTGAGEGQNWAFESVDNVL</sequence>
<evidence type="ECO:0000313" key="4">
    <source>
        <dbReference type="Proteomes" id="UP000219338"/>
    </source>
</evidence>
<gene>
    <name evidence="3" type="ORF">ARMOST_19328</name>
</gene>
<proteinExistence type="predicted"/>
<dbReference type="OMA" id="SIHQVVC"/>
<dbReference type="SUPFAM" id="SSF69318">
    <property type="entry name" value="Integrin alpha N-terminal domain"/>
    <property type="match status" value="1"/>
</dbReference>
<reference evidence="4" key="1">
    <citation type="journal article" date="2017" name="Nat. Ecol. Evol.">
        <title>Genome expansion and lineage-specific genetic innovations in the forest pathogenic fungi Armillaria.</title>
        <authorList>
            <person name="Sipos G."/>
            <person name="Prasanna A.N."/>
            <person name="Walter M.C."/>
            <person name="O'Connor E."/>
            <person name="Balint B."/>
            <person name="Krizsan K."/>
            <person name="Kiss B."/>
            <person name="Hess J."/>
            <person name="Varga T."/>
            <person name="Slot J."/>
            <person name="Riley R."/>
            <person name="Boka B."/>
            <person name="Rigling D."/>
            <person name="Barry K."/>
            <person name="Lee J."/>
            <person name="Mihaltcheva S."/>
            <person name="LaButti K."/>
            <person name="Lipzen A."/>
            <person name="Waldron R."/>
            <person name="Moloney N.M."/>
            <person name="Sperisen C."/>
            <person name="Kredics L."/>
            <person name="Vagvoelgyi C."/>
            <person name="Patrignani A."/>
            <person name="Fitzpatrick D."/>
            <person name="Nagy I."/>
            <person name="Doyle S."/>
            <person name="Anderson J.B."/>
            <person name="Grigoriev I.V."/>
            <person name="Gueldener U."/>
            <person name="Muensterkoetter M."/>
            <person name="Nagy L.G."/>
        </authorList>
    </citation>
    <scope>NUCLEOTIDE SEQUENCE [LARGE SCALE GENOMIC DNA]</scope>
    <source>
        <strain evidence="4">C18/9</strain>
    </source>
</reference>
<dbReference type="Pfam" id="PF18637">
    <property type="entry name" value="AUDH_Cupin"/>
    <property type="match status" value="1"/>
</dbReference>
<dbReference type="Pfam" id="PF22301">
    <property type="entry name" value="AUDH_beta_propeller"/>
    <property type="match status" value="1"/>
</dbReference>
<name>A0A284S488_ARMOS</name>
<dbReference type="EMBL" id="FUEG01000031">
    <property type="protein sequence ID" value="SJL15823.1"/>
    <property type="molecule type" value="Genomic_DNA"/>
</dbReference>
<protein>
    <submittedName>
        <fullName evidence="3">Related to Aldos-2-ulose dehydratase</fullName>
    </submittedName>
</protein>
<dbReference type="SUPFAM" id="SSF50370">
    <property type="entry name" value="Ricin B-like lectins"/>
    <property type="match status" value="1"/>
</dbReference>
<dbReference type="InterPro" id="IPR028994">
    <property type="entry name" value="Integrin_alpha_N"/>
</dbReference>
<dbReference type="InterPro" id="IPR040887">
    <property type="entry name" value="AUDH_Cupin"/>
</dbReference>
<dbReference type="AlphaFoldDB" id="A0A284S488"/>
<evidence type="ECO:0000259" key="2">
    <source>
        <dbReference type="Pfam" id="PF22301"/>
    </source>
</evidence>
<keyword evidence="4" id="KW-1185">Reference proteome</keyword>
<dbReference type="Proteomes" id="UP000219338">
    <property type="component" value="Unassembled WGS sequence"/>
</dbReference>
<organism evidence="3 4">
    <name type="scientific">Armillaria ostoyae</name>
    <name type="common">Armillaria root rot fungus</name>
    <dbReference type="NCBI Taxonomy" id="47428"/>
    <lineage>
        <taxon>Eukaryota</taxon>
        <taxon>Fungi</taxon>
        <taxon>Dikarya</taxon>
        <taxon>Basidiomycota</taxon>
        <taxon>Agaricomycotina</taxon>
        <taxon>Agaricomycetes</taxon>
        <taxon>Agaricomycetidae</taxon>
        <taxon>Agaricales</taxon>
        <taxon>Marasmiineae</taxon>
        <taxon>Physalacriaceae</taxon>
        <taxon>Armillaria</taxon>
    </lineage>
</organism>